<reference evidence="12" key="1">
    <citation type="submission" date="2021-03" db="EMBL/GenBank/DDBJ databases">
        <title>Chromosome level genome of the anhydrobiotic midge Polypedilum vanderplanki.</title>
        <authorList>
            <person name="Yoshida Y."/>
            <person name="Kikawada T."/>
            <person name="Gusev O."/>
        </authorList>
    </citation>
    <scope>NUCLEOTIDE SEQUENCE</scope>
    <source>
        <strain evidence="12">NIAS01</strain>
        <tissue evidence="12">Whole body or cell culture</tissue>
    </source>
</reference>
<dbReference type="PROSITE" id="PS50114">
    <property type="entry name" value="GATA_ZN_FINGER_2"/>
    <property type="match status" value="1"/>
</dbReference>
<feature type="region of interest" description="Disordered" evidence="10">
    <location>
        <begin position="179"/>
        <end position="198"/>
    </location>
</feature>
<dbReference type="InterPro" id="IPR039355">
    <property type="entry name" value="Transcription_factor_GATA"/>
</dbReference>
<sequence>MSSTRNDDTSYGTNSSTTTIDRTTSVVLKTSSDKERLADRDEQKNSNTNNFESEETKVTREILTPSPVNLNVDNKSCLEIDSALYTSTLPLVDNFVNNTHSGGKYYEFSSTGNCWPYDLSRTSSNTLDYSLVTRGSDQLVTNSANIYSANFRGHPYGTTFYNTTTAMKGNMMTLSQFDVMSPPSSSSSTTSDSSSYYGQDNNNSSSFININDYAIHHQSSYIDDFCEILKDENYLLVEDAGHYTTLTNATTSTSGSGQFDAYFQEHIPRNYGHQHSTSSGGDSRSPDGFAATDDYDNGMQNFTQLTSLTTRNGLYTSSPVNVTDSMLSNYDSTANSYARTFSPVSSQAATMLPYLSSISPTIEQQVMWPVNGHNDDFMDTNNRIGKLPEFQRLTNFTTQPKNTHYTSNYNQNDWSSSYLSSTISTSNGHDTKLTIPSLPVVTQRGRPGVTHLSASQSLSAMAGSSEIYKTPLLYPPPGNSAPREEKQSRRTPAARRTGLKCSNCNTVNTSLWRRNAQGEPVCNACGLYYKLHNVNRPITMKKEQIQTRKRKPKGMKNPDGTSKKGKMNVSCDYMVNGKISNARKTKNTKGLTIETPMPTTEQNQSSSSSGSSSTSSSSSNSSPNSQNSPQVASPLSHHSPMTLPSLTPRPVVSGMGTCSSVITTSPNMTSYPPLTPLPQLNSHLYNSSLLSPNADSNQSSFQSNFANLNHLIKTEDGAHIALNNNDINSKAIDLELKHRQLLANIESR</sequence>
<dbReference type="Gene3D" id="3.30.50.10">
    <property type="entry name" value="Erythroid Transcription Factor GATA-1, subunit A"/>
    <property type="match status" value="1"/>
</dbReference>
<evidence type="ECO:0000256" key="8">
    <source>
        <dbReference type="ARBA" id="ARBA00023242"/>
    </source>
</evidence>
<organism evidence="12 13">
    <name type="scientific">Polypedilum vanderplanki</name>
    <name type="common">Sleeping chironomid midge</name>
    <dbReference type="NCBI Taxonomy" id="319348"/>
    <lineage>
        <taxon>Eukaryota</taxon>
        <taxon>Metazoa</taxon>
        <taxon>Ecdysozoa</taxon>
        <taxon>Arthropoda</taxon>
        <taxon>Hexapoda</taxon>
        <taxon>Insecta</taxon>
        <taxon>Pterygota</taxon>
        <taxon>Neoptera</taxon>
        <taxon>Endopterygota</taxon>
        <taxon>Diptera</taxon>
        <taxon>Nematocera</taxon>
        <taxon>Chironomoidea</taxon>
        <taxon>Chironomidae</taxon>
        <taxon>Chironominae</taxon>
        <taxon>Polypedilum</taxon>
        <taxon>Polypedilum</taxon>
    </lineage>
</organism>
<proteinExistence type="predicted"/>
<comment type="subcellular location">
    <subcellularLocation>
        <location evidence="1">Nucleus</location>
    </subcellularLocation>
</comment>
<evidence type="ECO:0000313" key="13">
    <source>
        <dbReference type="Proteomes" id="UP001107558"/>
    </source>
</evidence>
<feature type="region of interest" description="Disordered" evidence="10">
    <location>
        <begin position="469"/>
        <end position="496"/>
    </location>
</feature>
<keyword evidence="7" id="KW-0804">Transcription</keyword>
<keyword evidence="6" id="KW-0238">DNA-binding</keyword>
<feature type="compositionally biased region" description="Polar residues" evidence="10">
    <location>
        <begin position="273"/>
        <end position="282"/>
    </location>
</feature>
<dbReference type="SUPFAM" id="SSF57716">
    <property type="entry name" value="Glucocorticoid receptor-like (DNA-binding domain)"/>
    <property type="match status" value="1"/>
</dbReference>
<evidence type="ECO:0000313" key="12">
    <source>
        <dbReference type="EMBL" id="KAG5680918.1"/>
    </source>
</evidence>
<dbReference type="PRINTS" id="PR00619">
    <property type="entry name" value="GATAZNFINGER"/>
</dbReference>
<evidence type="ECO:0000256" key="7">
    <source>
        <dbReference type="ARBA" id="ARBA00023163"/>
    </source>
</evidence>
<evidence type="ECO:0000256" key="9">
    <source>
        <dbReference type="PROSITE-ProRule" id="PRU00094"/>
    </source>
</evidence>
<dbReference type="Proteomes" id="UP001107558">
    <property type="component" value="Chromosome 1"/>
</dbReference>
<dbReference type="EMBL" id="JADBJN010000001">
    <property type="protein sequence ID" value="KAG5680918.1"/>
    <property type="molecule type" value="Genomic_DNA"/>
</dbReference>
<dbReference type="SMART" id="SM00401">
    <property type="entry name" value="ZnF_GATA"/>
    <property type="match status" value="1"/>
</dbReference>
<dbReference type="PROSITE" id="PS00344">
    <property type="entry name" value="GATA_ZN_FINGER_1"/>
    <property type="match status" value="1"/>
</dbReference>
<keyword evidence="8" id="KW-0539">Nucleus</keyword>
<feature type="compositionally biased region" description="Basic and acidic residues" evidence="10">
    <location>
        <begin position="31"/>
        <end position="44"/>
    </location>
</feature>
<comment type="caution">
    <text evidence="12">The sequence shown here is derived from an EMBL/GenBank/DDBJ whole genome shotgun (WGS) entry which is preliminary data.</text>
</comment>
<dbReference type="PANTHER" id="PTHR10071:SF281">
    <property type="entry name" value="BOX A-BINDING FACTOR-RELATED"/>
    <property type="match status" value="1"/>
</dbReference>
<keyword evidence="2" id="KW-0479">Metal-binding</keyword>
<keyword evidence="3 9" id="KW-0863">Zinc-finger</keyword>
<dbReference type="AlphaFoldDB" id="A0A9J6CH48"/>
<dbReference type="GO" id="GO:0008270">
    <property type="term" value="F:zinc ion binding"/>
    <property type="evidence" value="ECO:0007669"/>
    <property type="project" value="UniProtKB-KW"/>
</dbReference>
<dbReference type="CDD" id="cd00202">
    <property type="entry name" value="ZnF_GATA"/>
    <property type="match status" value="1"/>
</dbReference>
<evidence type="ECO:0000256" key="5">
    <source>
        <dbReference type="ARBA" id="ARBA00023015"/>
    </source>
</evidence>
<feature type="region of interest" description="Disordered" evidence="10">
    <location>
        <begin position="539"/>
        <end position="568"/>
    </location>
</feature>
<feature type="region of interest" description="Disordered" evidence="10">
    <location>
        <begin position="270"/>
        <end position="296"/>
    </location>
</feature>
<keyword evidence="4" id="KW-0862">Zinc</keyword>
<feature type="domain" description="GATA-type" evidence="11">
    <location>
        <begin position="495"/>
        <end position="548"/>
    </location>
</feature>
<dbReference type="GO" id="GO:0000981">
    <property type="term" value="F:DNA-binding transcription factor activity, RNA polymerase II-specific"/>
    <property type="evidence" value="ECO:0007669"/>
    <property type="project" value="TreeGrafter"/>
</dbReference>
<protein>
    <recommendedName>
        <fullName evidence="11">GATA-type domain-containing protein</fullName>
    </recommendedName>
</protein>
<dbReference type="InterPro" id="IPR000679">
    <property type="entry name" value="Znf_GATA"/>
</dbReference>
<feature type="region of interest" description="Disordered" evidence="10">
    <location>
        <begin position="580"/>
        <end position="651"/>
    </location>
</feature>
<evidence type="ECO:0000259" key="11">
    <source>
        <dbReference type="PROSITE" id="PS50114"/>
    </source>
</evidence>
<evidence type="ECO:0000256" key="6">
    <source>
        <dbReference type="ARBA" id="ARBA00023125"/>
    </source>
</evidence>
<dbReference type="GO" id="GO:0045944">
    <property type="term" value="P:positive regulation of transcription by RNA polymerase II"/>
    <property type="evidence" value="ECO:0007669"/>
    <property type="project" value="TreeGrafter"/>
</dbReference>
<evidence type="ECO:0000256" key="2">
    <source>
        <dbReference type="ARBA" id="ARBA00022723"/>
    </source>
</evidence>
<feature type="compositionally biased region" description="Low complexity" evidence="10">
    <location>
        <begin position="602"/>
        <end position="630"/>
    </location>
</feature>
<dbReference type="PANTHER" id="PTHR10071">
    <property type="entry name" value="TRANSCRIPTION FACTOR GATA FAMILY MEMBER"/>
    <property type="match status" value="1"/>
</dbReference>
<dbReference type="FunFam" id="3.30.50.10:FF:000032">
    <property type="entry name" value="Transcription factor GATA-3"/>
    <property type="match status" value="1"/>
</dbReference>
<keyword evidence="5" id="KW-0805">Transcription regulation</keyword>
<dbReference type="OrthoDB" id="2162994at2759"/>
<dbReference type="GO" id="GO:0000122">
    <property type="term" value="P:negative regulation of transcription by RNA polymerase II"/>
    <property type="evidence" value="ECO:0007669"/>
    <property type="project" value="TreeGrafter"/>
</dbReference>
<evidence type="ECO:0000256" key="10">
    <source>
        <dbReference type="SAM" id="MobiDB-lite"/>
    </source>
</evidence>
<dbReference type="Pfam" id="PF00320">
    <property type="entry name" value="GATA"/>
    <property type="match status" value="1"/>
</dbReference>
<name>A0A9J6CH48_POLVA</name>
<feature type="region of interest" description="Disordered" evidence="10">
    <location>
        <begin position="1"/>
        <end position="57"/>
    </location>
</feature>
<evidence type="ECO:0000256" key="3">
    <source>
        <dbReference type="ARBA" id="ARBA00022771"/>
    </source>
</evidence>
<feature type="compositionally biased region" description="Low complexity" evidence="10">
    <location>
        <begin position="13"/>
        <end position="25"/>
    </location>
</feature>
<accession>A0A9J6CH48</accession>
<keyword evidence="13" id="KW-1185">Reference proteome</keyword>
<dbReference type="GO" id="GO:0005634">
    <property type="term" value="C:nucleus"/>
    <property type="evidence" value="ECO:0007669"/>
    <property type="project" value="UniProtKB-SubCell"/>
</dbReference>
<evidence type="ECO:0000256" key="1">
    <source>
        <dbReference type="ARBA" id="ARBA00004123"/>
    </source>
</evidence>
<evidence type="ECO:0000256" key="4">
    <source>
        <dbReference type="ARBA" id="ARBA00022833"/>
    </source>
</evidence>
<dbReference type="InterPro" id="IPR013088">
    <property type="entry name" value="Znf_NHR/GATA"/>
</dbReference>
<gene>
    <name evidence="12" type="ORF">PVAND_010395</name>
</gene>
<dbReference type="GO" id="GO:0000978">
    <property type="term" value="F:RNA polymerase II cis-regulatory region sequence-specific DNA binding"/>
    <property type="evidence" value="ECO:0007669"/>
    <property type="project" value="TreeGrafter"/>
</dbReference>
<feature type="compositionally biased region" description="Low complexity" evidence="10">
    <location>
        <begin position="181"/>
        <end position="198"/>
    </location>
</feature>